<dbReference type="KEGG" id="spq:SPAB_00297"/>
<dbReference type="Proteomes" id="UP000008556">
    <property type="component" value="Chromosome"/>
</dbReference>
<proteinExistence type="predicted"/>
<protein>
    <submittedName>
        <fullName evidence="1">Uncharacterized protein</fullName>
    </submittedName>
</protein>
<name>A0A6C6YX98_SALPB</name>
<reference evidence="1 2" key="1">
    <citation type="submission" date="2007-11" db="EMBL/GenBank/DDBJ databases">
        <authorList>
            <consortium name="The Salmonella enterica serovar Paratyphi B Genome Sequencing Project"/>
            <person name="McClelland M."/>
            <person name="Sanderson E.K."/>
            <person name="Porwollik S."/>
            <person name="Spieth J."/>
            <person name="Clifton W.S."/>
            <person name="Fulton R."/>
            <person name="Cordes M."/>
            <person name="Wollam A."/>
            <person name="Shah N."/>
            <person name="Pepin K."/>
            <person name="Bhonagiri V."/>
            <person name="Nash W."/>
            <person name="Johnson M."/>
            <person name="Thiruvilangam P."/>
            <person name="Wilson R."/>
        </authorList>
    </citation>
    <scope>NUCLEOTIDE SEQUENCE [LARGE SCALE GENOMIC DNA]</scope>
    <source>
        <strain evidence="2">ATCC BAA-1250 / SPB7</strain>
    </source>
</reference>
<dbReference type="AlphaFoldDB" id="A0A6C6YX98"/>
<dbReference type="EMBL" id="CP000886">
    <property type="protein sequence ID" value="ABX65738.1"/>
    <property type="molecule type" value="Genomic_DNA"/>
</dbReference>
<gene>
    <name evidence="1" type="ordered locus">SPAB_00297</name>
</gene>
<evidence type="ECO:0000313" key="2">
    <source>
        <dbReference type="Proteomes" id="UP000008556"/>
    </source>
</evidence>
<evidence type="ECO:0000313" key="1">
    <source>
        <dbReference type="EMBL" id="ABX65738.1"/>
    </source>
</evidence>
<accession>A0A6C6YX98</accession>
<sequence length="35" mass="4164">MPLRLITSTHRRLIFPRPKKRGRIIRPPGKNEVND</sequence>
<organism evidence="1 2">
    <name type="scientific">Salmonella paratyphi B (strain ATCC BAA-1250 / SPB7)</name>
    <dbReference type="NCBI Taxonomy" id="1016998"/>
    <lineage>
        <taxon>Bacteria</taxon>
        <taxon>Pseudomonadati</taxon>
        <taxon>Pseudomonadota</taxon>
        <taxon>Gammaproteobacteria</taxon>
        <taxon>Enterobacterales</taxon>
        <taxon>Enterobacteriaceae</taxon>
        <taxon>Salmonella</taxon>
    </lineage>
</organism>